<dbReference type="Pfam" id="PF24883">
    <property type="entry name" value="NPHP3_N"/>
    <property type="match status" value="1"/>
</dbReference>
<evidence type="ECO:0000256" key="1">
    <source>
        <dbReference type="ARBA" id="ARBA00022737"/>
    </source>
</evidence>
<sequence>MVDVCFIHGLTGDRDNIWTAKGQSRPWFETLLPPALPKARIPTYGLRRVCGCLRLLASPQMESHSHDVESALTGTCRWLLKHEMYKRWADRDRALLWTKGKPGSGKSTSLKYALDNWQLTRMISFSLFLLPRSWRRAPAISTRSLETFGKRRREIGEHGEKVDTGIGKRLGTCSRNVFQRCSRPARSGCSSMHSTMAVKITQYTWHKSFKSLLGGANMSVGSCCHICFTCRPCPILRAYCELEICLEHENKEDISTYVDTELSDFSGPVPNIPNLITERANGVFMWARLVVDQAIAFEYEGRTMQQIKEKIYSVSPDLKKLYQDLVRNMGPTSLKLVQWICFAQRPLALGELRRAMVIDANRPYKSLEECRTSPDCESENSRMERQARTFESWSCRDHHIAISLSGSEDLRPSLSSSYTYTSLLKDFFIDVGLLALDRTLESIDAAIGLVHNRRLRICLRYLATEEVGTLASRHLLLPPCACAATSWVTHMRECDARSAIHDDLLELFF</sequence>
<dbReference type="AlphaFoldDB" id="A0A2N3N2Y4"/>
<proteinExistence type="predicted"/>
<dbReference type="InParanoid" id="A0A2N3N2Y4"/>
<dbReference type="EMBL" id="NLAX01001033">
    <property type="protein sequence ID" value="PKS06789.1"/>
    <property type="molecule type" value="Genomic_DNA"/>
</dbReference>
<organism evidence="3 4">
    <name type="scientific">Lomentospora prolificans</name>
    <dbReference type="NCBI Taxonomy" id="41688"/>
    <lineage>
        <taxon>Eukaryota</taxon>
        <taxon>Fungi</taxon>
        <taxon>Dikarya</taxon>
        <taxon>Ascomycota</taxon>
        <taxon>Pezizomycotina</taxon>
        <taxon>Sordariomycetes</taxon>
        <taxon>Hypocreomycetidae</taxon>
        <taxon>Microascales</taxon>
        <taxon>Microascaceae</taxon>
        <taxon>Lomentospora</taxon>
    </lineage>
</organism>
<dbReference type="InterPro" id="IPR056884">
    <property type="entry name" value="NPHP3-like_N"/>
</dbReference>
<protein>
    <recommendedName>
        <fullName evidence="2">Nephrocystin 3-like N-terminal domain-containing protein</fullName>
    </recommendedName>
</protein>
<dbReference type="VEuPathDB" id="FungiDB:jhhlp_006864"/>
<keyword evidence="4" id="KW-1185">Reference proteome</keyword>
<keyword evidence="1" id="KW-0677">Repeat</keyword>
<name>A0A2N3N2Y4_9PEZI</name>
<feature type="domain" description="Nephrocystin 3-like N-terminal" evidence="2">
    <location>
        <begin position="74"/>
        <end position="119"/>
    </location>
</feature>
<dbReference type="PANTHER" id="PTHR10039">
    <property type="entry name" value="AMELOGENIN"/>
    <property type="match status" value="1"/>
</dbReference>
<dbReference type="OrthoDB" id="7464126at2759"/>
<evidence type="ECO:0000259" key="2">
    <source>
        <dbReference type="Pfam" id="PF24883"/>
    </source>
</evidence>
<evidence type="ECO:0000313" key="4">
    <source>
        <dbReference type="Proteomes" id="UP000233524"/>
    </source>
</evidence>
<accession>A0A2N3N2Y4</accession>
<reference evidence="3 4" key="1">
    <citation type="journal article" date="2017" name="G3 (Bethesda)">
        <title>First Draft Genome Sequence of the Pathogenic Fungus Lomentospora prolificans (Formerly Scedosporium prolificans).</title>
        <authorList>
            <person name="Luo R."/>
            <person name="Zimin A."/>
            <person name="Workman R."/>
            <person name="Fan Y."/>
            <person name="Pertea G."/>
            <person name="Grossman N."/>
            <person name="Wear M.P."/>
            <person name="Jia B."/>
            <person name="Miller H."/>
            <person name="Casadevall A."/>
            <person name="Timp W."/>
            <person name="Zhang S.X."/>
            <person name="Salzberg S.L."/>
        </authorList>
    </citation>
    <scope>NUCLEOTIDE SEQUENCE [LARGE SCALE GENOMIC DNA]</scope>
    <source>
        <strain evidence="3 4">JHH-5317</strain>
    </source>
</reference>
<gene>
    <name evidence="3" type="ORF">jhhlp_006864</name>
</gene>
<comment type="caution">
    <text evidence="3">The sequence shown here is derived from an EMBL/GenBank/DDBJ whole genome shotgun (WGS) entry which is preliminary data.</text>
</comment>
<dbReference type="Proteomes" id="UP000233524">
    <property type="component" value="Unassembled WGS sequence"/>
</dbReference>
<evidence type="ECO:0000313" key="3">
    <source>
        <dbReference type="EMBL" id="PKS06789.1"/>
    </source>
</evidence>
<dbReference type="PANTHER" id="PTHR10039:SF14">
    <property type="entry name" value="NACHT DOMAIN-CONTAINING PROTEIN"/>
    <property type="match status" value="1"/>
</dbReference>